<dbReference type="Pfam" id="PF13503">
    <property type="entry name" value="DUF4123"/>
    <property type="match status" value="1"/>
</dbReference>
<name>A0A9D1WM10_9GAMM</name>
<organism evidence="2 3">
    <name type="scientific">Candidatus Halomonas stercoripullorum</name>
    <dbReference type="NCBI Taxonomy" id="2838617"/>
    <lineage>
        <taxon>Bacteria</taxon>
        <taxon>Pseudomonadati</taxon>
        <taxon>Pseudomonadota</taxon>
        <taxon>Gammaproteobacteria</taxon>
        <taxon>Oceanospirillales</taxon>
        <taxon>Halomonadaceae</taxon>
        <taxon>Halomonas</taxon>
    </lineage>
</organism>
<proteinExistence type="predicted"/>
<feature type="domain" description="DUF4123" evidence="1">
    <location>
        <begin position="1"/>
        <end position="105"/>
    </location>
</feature>
<dbReference type="InterPro" id="IPR025391">
    <property type="entry name" value="DUF4123"/>
</dbReference>
<evidence type="ECO:0000313" key="3">
    <source>
        <dbReference type="Proteomes" id="UP000824248"/>
    </source>
</evidence>
<feature type="non-terminal residue" evidence="2">
    <location>
        <position position="1"/>
    </location>
</feature>
<gene>
    <name evidence="2" type="ORF">H9854_05345</name>
</gene>
<evidence type="ECO:0000259" key="1">
    <source>
        <dbReference type="Pfam" id="PF13503"/>
    </source>
</evidence>
<dbReference type="AlphaFoldDB" id="A0A9D1WM10"/>
<comment type="caution">
    <text evidence="2">The sequence shown here is derived from an EMBL/GenBank/DDBJ whole genome shotgun (WGS) entry which is preliminary data.</text>
</comment>
<evidence type="ECO:0000313" key="2">
    <source>
        <dbReference type="EMBL" id="HIX61640.1"/>
    </source>
</evidence>
<sequence>IDGKLNPHALSALYAPGMTEEVVALLQGTAYAPLAASGPLLARLESHSGLQAHWENNEPPARHAWCFTSDLSLYPLVDHWRRRLLWRGPVGRTLWLRYADARVMARGIEHAVFPAEFWHAMTSIRLAPWQGQWLPLPDTRQSGWQEPVADNLTPGFALNEHQLAALSAKEAAS</sequence>
<dbReference type="Proteomes" id="UP000824248">
    <property type="component" value="Unassembled WGS sequence"/>
</dbReference>
<accession>A0A9D1WM10</accession>
<reference evidence="2" key="1">
    <citation type="journal article" date="2021" name="PeerJ">
        <title>Extensive microbial diversity within the chicken gut microbiome revealed by metagenomics and culture.</title>
        <authorList>
            <person name="Gilroy R."/>
            <person name="Ravi A."/>
            <person name="Getino M."/>
            <person name="Pursley I."/>
            <person name="Horton D.L."/>
            <person name="Alikhan N.F."/>
            <person name="Baker D."/>
            <person name="Gharbi K."/>
            <person name="Hall N."/>
            <person name="Watson M."/>
            <person name="Adriaenssens E.M."/>
            <person name="Foster-Nyarko E."/>
            <person name="Jarju S."/>
            <person name="Secka A."/>
            <person name="Antonio M."/>
            <person name="Oren A."/>
            <person name="Chaudhuri R.R."/>
            <person name="La Ragione R."/>
            <person name="Hildebrand F."/>
            <person name="Pallen M.J."/>
        </authorList>
    </citation>
    <scope>NUCLEOTIDE SEQUENCE</scope>
    <source>
        <strain evidence="2">1193</strain>
    </source>
</reference>
<reference evidence="2" key="2">
    <citation type="submission" date="2021-04" db="EMBL/GenBank/DDBJ databases">
        <authorList>
            <person name="Gilroy R."/>
        </authorList>
    </citation>
    <scope>NUCLEOTIDE SEQUENCE</scope>
    <source>
        <strain evidence="2">1193</strain>
    </source>
</reference>
<protein>
    <submittedName>
        <fullName evidence="2">DUF4123 domain-containing protein</fullName>
    </submittedName>
</protein>
<dbReference type="EMBL" id="DXFC01000161">
    <property type="protein sequence ID" value="HIX61640.1"/>
    <property type="molecule type" value="Genomic_DNA"/>
</dbReference>